<reference evidence="3 4" key="1">
    <citation type="submission" date="2020-08" db="EMBL/GenBank/DDBJ databases">
        <title>A Genomic Blueprint of the Chicken Gut Microbiome.</title>
        <authorList>
            <person name="Gilroy R."/>
            <person name="Ravi A."/>
            <person name="Getino M."/>
            <person name="Pursley I."/>
            <person name="Horton D.L."/>
            <person name="Alikhan N.-F."/>
            <person name="Baker D."/>
            <person name="Gharbi K."/>
            <person name="Hall N."/>
            <person name="Watson M."/>
            <person name="Adriaenssens E.M."/>
            <person name="Foster-Nyarko E."/>
            <person name="Jarju S."/>
            <person name="Secka A."/>
            <person name="Antonio M."/>
            <person name="Oren A."/>
            <person name="Chaudhuri R."/>
            <person name="La Ragione R.M."/>
            <person name="Hildebrand F."/>
            <person name="Pallen M.J."/>
        </authorList>
    </citation>
    <scope>NUCLEOTIDE SEQUENCE [LARGE SCALE GENOMIC DNA]</scope>
    <source>
        <strain evidence="3 4">Sa2CUA1</strain>
    </source>
</reference>
<dbReference type="RefSeq" id="WP_191807630.1">
    <property type="nucleotide sequence ID" value="NZ_JACSQD010000003.1"/>
</dbReference>
<comment type="caution">
    <text evidence="3">The sequence shown here is derived from an EMBL/GenBank/DDBJ whole genome shotgun (WGS) entry which is preliminary data.</text>
</comment>
<dbReference type="Proteomes" id="UP000609874">
    <property type="component" value="Unassembled WGS sequence"/>
</dbReference>
<sequence length="103" mass="11633">MTTPDYYALDLRGESCPYPVIHTLEALHGLMPGEILQVQTDCPQAYRNIPDDATAAGHELMADPSREGAVMTFLFRRGEKVLGTHLTQDKPRRPWFRRFGTTS</sequence>
<protein>
    <submittedName>
        <fullName evidence="3">Sulfurtransferase-like selenium metabolism protein YedF</fullName>
    </submittedName>
</protein>
<feature type="domain" description="UPF0033" evidence="2">
    <location>
        <begin position="9"/>
        <end position="33"/>
    </location>
</feature>
<dbReference type="PANTHER" id="PTHR33279">
    <property type="entry name" value="SULFUR CARRIER PROTEIN YEDF-RELATED"/>
    <property type="match status" value="1"/>
</dbReference>
<evidence type="ECO:0000313" key="3">
    <source>
        <dbReference type="EMBL" id="MBD7995307.1"/>
    </source>
</evidence>
<dbReference type="InterPro" id="IPR001455">
    <property type="entry name" value="TusA-like"/>
</dbReference>
<dbReference type="Gene3D" id="3.30.110.40">
    <property type="entry name" value="TusA-like domain"/>
    <property type="match status" value="1"/>
</dbReference>
<evidence type="ECO:0000256" key="1">
    <source>
        <dbReference type="ARBA" id="ARBA00008984"/>
    </source>
</evidence>
<organism evidence="3 4">
    <name type="scientific">Arthrobacter gallicola</name>
    <dbReference type="NCBI Taxonomy" id="2762225"/>
    <lineage>
        <taxon>Bacteria</taxon>
        <taxon>Bacillati</taxon>
        <taxon>Actinomycetota</taxon>
        <taxon>Actinomycetes</taxon>
        <taxon>Micrococcales</taxon>
        <taxon>Micrococcaceae</taxon>
        <taxon>Arthrobacter</taxon>
    </lineage>
</organism>
<dbReference type="PANTHER" id="PTHR33279:SF6">
    <property type="entry name" value="SULFUR CARRIER PROTEIN YEDF-RELATED"/>
    <property type="match status" value="1"/>
</dbReference>
<comment type="similarity">
    <text evidence="1">Belongs to the sulfur carrier protein TusA family.</text>
</comment>
<keyword evidence="4" id="KW-1185">Reference proteome</keyword>
<dbReference type="SUPFAM" id="SSF64307">
    <property type="entry name" value="SirA-like"/>
    <property type="match status" value="1"/>
</dbReference>
<name>A0ABR8URW5_9MICC</name>
<dbReference type="PROSITE" id="PS01148">
    <property type="entry name" value="UPF0033"/>
    <property type="match status" value="1"/>
</dbReference>
<evidence type="ECO:0000313" key="4">
    <source>
        <dbReference type="Proteomes" id="UP000609874"/>
    </source>
</evidence>
<proteinExistence type="inferred from homology"/>
<dbReference type="EMBL" id="JACSQD010000003">
    <property type="protein sequence ID" value="MBD7995307.1"/>
    <property type="molecule type" value="Genomic_DNA"/>
</dbReference>
<accession>A0ABR8URW5</accession>
<gene>
    <name evidence="3" type="primary">yedF</name>
    <name evidence="3" type="ORF">H9639_08370</name>
</gene>
<dbReference type="InterPro" id="IPR036868">
    <property type="entry name" value="TusA-like_sf"/>
</dbReference>
<evidence type="ECO:0000259" key="2">
    <source>
        <dbReference type="PROSITE" id="PS01148"/>
    </source>
</evidence>
<dbReference type="Pfam" id="PF01206">
    <property type="entry name" value="TusA"/>
    <property type="match status" value="1"/>
</dbReference>
<dbReference type="NCBIfam" id="NF008242">
    <property type="entry name" value="PRK11018.1"/>
    <property type="match status" value="1"/>
</dbReference>